<dbReference type="InterPro" id="IPR029058">
    <property type="entry name" value="AB_hydrolase_fold"/>
</dbReference>
<gene>
    <name evidence="2" type="ORF">SH1V18_34510</name>
</gene>
<dbReference type="EMBL" id="BRLB01000013">
    <property type="protein sequence ID" value="GKX30971.1"/>
    <property type="molecule type" value="Genomic_DNA"/>
</dbReference>
<dbReference type="SUPFAM" id="SSF53474">
    <property type="entry name" value="alpha/beta-Hydrolases"/>
    <property type="match status" value="1"/>
</dbReference>
<dbReference type="GO" id="GO:0016787">
    <property type="term" value="F:hydrolase activity"/>
    <property type="evidence" value="ECO:0007669"/>
    <property type="project" value="UniProtKB-KW"/>
</dbReference>
<sequence>MEKYYKTESANICYKVHQQQKKKAIVFIHGFGITKEMWDKQLDDLKAYKVITVDVPHHGKSTSQKPLNLIHVCKEIVGILDQEGIEKTVIAGLSMGNYIAQEFVRLYPERTQGIFLADGSPIYMRYSKWETLSLKRSQPLFKLYTWERLKKAMARQSSVVNEVQSELIKMFDTQTKDSFIRSWSAIANALHEEDVNIISPMCYVYGEQDRTGTIQLHVKDWQVCYPKCEVHMIPNAGHVSNMDNPKVFNQILVDFLQKIYV</sequence>
<comment type="caution">
    <text evidence="2">The sequence shown here is derived from an EMBL/GenBank/DDBJ whole genome shotgun (WGS) entry which is preliminary data.</text>
</comment>
<keyword evidence="3" id="KW-1185">Reference proteome</keyword>
<dbReference type="InterPro" id="IPR050266">
    <property type="entry name" value="AB_hydrolase_sf"/>
</dbReference>
<accession>A0A9W5YE44</accession>
<reference evidence="2" key="1">
    <citation type="submission" date="2022-06" db="EMBL/GenBank/DDBJ databases">
        <title>Vallitalea longa sp. nov., an anaerobic bacterium isolated from marine sediment.</title>
        <authorList>
            <person name="Hirano S."/>
            <person name="Terahara T."/>
            <person name="Mori K."/>
            <person name="Hamada M."/>
            <person name="Matsumoto R."/>
            <person name="Kobayashi T."/>
        </authorList>
    </citation>
    <scope>NUCLEOTIDE SEQUENCE</scope>
    <source>
        <strain evidence="2">SH18-1</strain>
    </source>
</reference>
<evidence type="ECO:0000313" key="2">
    <source>
        <dbReference type="EMBL" id="GKX30971.1"/>
    </source>
</evidence>
<dbReference type="Proteomes" id="UP001144256">
    <property type="component" value="Unassembled WGS sequence"/>
</dbReference>
<dbReference type="PANTHER" id="PTHR43798">
    <property type="entry name" value="MONOACYLGLYCEROL LIPASE"/>
    <property type="match status" value="1"/>
</dbReference>
<evidence type="ECO:0000259" key="1">
    <source>
        <dbReference type="Pfam" id="PF12697"/>
    </source>
</evidence>
<dbReference type="Pfam" id="PF12697">
    <property type="entry name" value="Abhydrolase_6"/>
    <property type="match status" value="1"/>
</dbReference>
<organism evidence="2 3">
    <name type="scientific">Vallitalea longa</name>
    <dbReference type="NCBI Taxonomy" id="2936439"/>
    <lineage>
        <taxon>Bacteria</taxon>
        <taxon>Bacillati</taxon>
        <taxon>Bacillota</taxon>
        <taxon>Clostridia</taxon>
        <taxon>Lachnospirales</taxon>
        <taxon>Vallitaleaceae</taxon>
        <taxon>Vallitalea</taxon>
    </lineage>
</organism>
<dbReference type="Gene3D" id="3.40.50.1820">
    <property type="entry name" value="alpha/beta hydrolase"/>
    <property type="match status" value="1"/>
</dbReference>
<dbReference type="AlphaFoldDB" id="A0A9W5YE44"/>
<keyword evidence="2" id="KW-0378">Hydrolase</keyword>
<proteinExistence type="predicted"/>
<name>A0A9W5YE44_9FIRM</name>
<dbReference type="RefSeq" id="WP_281817566.1">
    <property type="nucleotide sequence ID" value="NZ_BRLB01000013.1"/>
</dbReference>
<feature type="domain" description="AB hydrolase-1" evidence="1">
    <location>
        <begin position="25"/>
        <end position="250"/>
    </location>
</feature>
<dbReference type="InterPro" id="IPR000073">
    <property type="entry name" value="AB_hydrolase_1"/>
</dbReference>
<evidence type="ECO:0000313" key="3">
    <source>
        <dbReference type="Proteomes" id="UP001144256"/>
    </source>
</evidence>
<protein>
    <submittedName>
        <fullName evidence="2">Hydrolase</fullName>
    </submittedName>
</protein>